<dbReference type="PANTHER" id="PTHR10814:SF36">
    <property type="entry name" value="PROTEIN GROUCHO-LIKE PROTEIN"/>
    <property type="match status" value="1"/>
</dbReference>
<evidence type="ECO:0000256" key="3">
    <source>
        <dbReference type="ARBA" id="ARBA00023242"/>
    </source>
</evidence>
<dbReference type="Pfam" id="PF03920">
    <property type="entry name" value="TLE_N"/>
    <property type="match status" value="1"/>
</dbReference>
<protein>
    <recommendedName>
        <fullName evidence="5">Groucho/TLE N-terminal Q-rich domain-containing protein</fullName>
    </recommendedName>
</protein>
<sequence>MEPAEEAGGTARQSPVSRRVLEHRGYDEDRGTKEGTKKEGERGTDGSEVLKEHSMHVTVLQAKNFIGGTSSLCIFMRGVLLPAFSKSSFTPQFRKPSPSQGIFLAIRYLSYIDRGTLRHDVLYQRFVSELSRTEIAKRLNAIIAQILPFLSQEHQQQVATAVDRAKQVTMTELNAIIGVIPPLPPSPPPPAASPAASPPPPFPVPSSTSPPLPLPLSQPTPTRILLRVFLPVSRPDSFTTCLLAKNYSTPREEENERTNEATTGKSTFALSDKVFGDLSSSYLSWEFICLCNWLDEFTLRKQRLLTKQQRPDLPRLLQQMHAQQLPPGAAMGPHPGIPGLPGLGPGAGLPVPTSASAALLGLGLPPGAAATPGGSAAHPLSMLTKPDLHRGQPDDLKPNGGLNPAEERHYDVLGNLTIGEGQ</sequence>
<proteinExistence type="inferred from homology"/>
<dbReference type="PANTHER" id="PTHR10814">
    <property type="entry name" value="TRANSDUCIN-LIKE ENHANCER PROTEIN"/>
    <property type="match status" value="1"/>
</dbReference>
<gene>
    <name evidence="6" type="ORF">H0235_002019</name>
</gene>
<organism evidence="6 7">
    <name type="scientific">Vespula pensylvanica</name>
    <name type="common">Western yellow jacket</name>
    <name type="synonym">Wasp</name>
    <dbReference type="NCBI Taxonomy" id="30213"/>
    <lineage>
        <taxon>Eukaryota</taxon>
        <taxon>Metazoa</taxon>
        <taxon>Ecdysozoa</taxon>
        <taxon>Arthropoda</taxon>
        <taxon>Hexapoda</taxon>
        <taxon>Insecta</taxon>
        <taxon>Pterygota</taxon>
        <taxon>Neoptera</taxon>
        <taxon>Endopterygota</taxon>
        <taxon>Hymenoptera</taxon>
        <taxon>Apocrita</taxon>
        <taxon>Aculeata</taxon>
        <taxon>Vespoidea</taxon>
        <taxon>Vespidae</taxon>
        <taxon>Vespinae</taxon>
        <taxon>Vespula</taxon>
    </lineage>
</organism>
<keyword evidence="7" id="KW-1185">Reference proteome</keyword>
<feature type="compositionally biased region" description="Basic and acidic residues" evidence="4">
    <location>
        <begin position="386"/>
        <end position="397"/>
    </location>
</feature>
<feature type="region of interest" description="Disordered" evidence="4">
    <location>
        <begin position="369"/>
        <end position="409"/>
    </location>
</feature>
<accession>A0A834PHF5</accession>
<keyword evidence="3" id="KW-0539">Nucleus</keyword>
<dbReference type="InterPro" id="IPR009146">
    <property type="entry name" value="Groucho_enhance"/>
</dbReference>
<dbReference type="Proteomes" id="UP000600918">
    <property type="component" value="Unassembled WGS sequence"/>
</dbReference>
<evidence type="ECO:0000256" key="1">
    <source>
        <dbReference type="ARBA" id="ARBA00004123"/>
    </source>
</evidence>
<evidence type="ECO:0000313" key="6">
    <source>
        <dbReference type="EMBL" id="KAF7439628.1"/>
    </source>
</evidence>
<name>A0A834PHF5_VESPE</name>
<comment type="caution">
    <text evidence="6">The sequence shown here is derived from an EMBL/GenBank/DDBJ whole genome shotgun (WGS) entry which is preliminary data.</text>
</comment>
<dbReference type="GO" id="GO:0005667">
    <property type="term" value="C:transcription regulator complex"/>
    <property type="evidence" value="ECO:0007669"/>
    <property type="project" value="TreeGrafter"/>
</dbReference>
<evidence type="ECO:0000313" key="7">
    <source>
        <dbReference type="Proteomes" id="UP000600918"/>
    </source>
</evidence>
<dbReference type="GO" id="GO:0090090">
    <property type="term" value="P:negative regulation of canonical Wnt signaling pathway"/>
    <property type="evidence" value="ECO:0007669"/>
    <property type="project" value="TreeGrafter"/>
</dbReference>
<dbReference type="GO" id="GO:0003714">
    <property type="term" value="F:transcription corepressor activity"/>
    <property type="evidence" value="ECO:0007669"/>
    <property type="project" value="TreeGrafter"/>
</dbReference>
<comment type="subcellular location">
    <subcellularLocation>
        <location evidence="1">Nucleus</location>
    </subcellularLocation>
</comment>
<comment type="similarity">
    <text evidence="2">Belongs to the WD repeat Groucho/TLE family.</text>
</comment>
<dbReference type="GO" id="GO:0005634">
    <property type="term" value="C:nucleus"/>
    <property type="evidence" value="ECO:0007669"/>
    <property type="project" value="UniProtKB-SubCell"/>
</dbReference>
<dbReference type="InterPro" id="IPR005617">
    <property type="entry name" value="Groucho/TLE_N"/>
</dbReference>
<reference evidence="6" key="1">
    <citation type="journal article" date="2020" name="G3 (Bethesda)">
        <title>High-Quality Assemblies for Three Invasive Social Wasps from the &lt;i&gt;Vespula&lt;/i&gt; Genus.</title>
        <authorList>
            <person name="Harrop T.W.R."/>
            <person name="Guhlin J."/>
            <person name="McLaughlin G.M."/>
            <person name="Permina E."/>
            <person name="Stockwell P."/>
            <person name="Gilligan J."/>
            <person name="Le Lec M.F."/>
            <person name="Gruber M.A.M."/>
            <person name="Quinn O."/>
            <person name="Lovegrove M."/>
            <person name="Duncan E.J."/>
            <person name="Remnant E.J."/>
            <person name="Van Eeckhoven J."/>
            <person name="Graham B."/>
            <person name="Knapp R.A."/>
            <person name="Langford K.W."/>
            <person name="Kronenberg Z."/>
            <person name="Press M.O."/>
            <person name="Eacker S.M."/>
            <person name="Wilson-Rankin E.E."/>
            <person name="Purcell J."/>
            <person name="Lester P.J."/>
            <person name="Dearden P.K."/>
        </authorList>
    </citation>
    <scope>NUCLEOTIDE SEQUENCE</scope>
    <source>
        <strain evidence="6">Volc-1</strain>
    </source>
</reference>
<feature type="domain" description="Groucho/TLE N-terminal Q-rich" evidence="5">
    <location>
        <begin position="127"/>
        <end position="178"/>
    </location>
</feature>
<dbReference type="AlphaFoldDB" id="A0A834PHF5"/>
<feature type="region of interest" description="Disordered" evidence="4">
    <location>
        <begin position="184"/>
        <end position="216"/>
    </location>
</feature>
<feature type="compositionally biased region" description="Basic and acidic residues" evidence="4">
    <location>
        <begin position="19"/>
        <end position="50"/>
    </location>
</feature>
<evidence type="ECO:0000256" key="4">
    <source>
        <dbReference type="SAM" id="MobiDB-lite"/>
    </source>
</evidence>
<evidence type="ECO:0000259" key="5">
    <source>
        <dbReference type="Pfam" id="PF03920"/>
    </source>
</evidence>
<dbReference type="EMBL" id="JACSDY010000001">
    <property type="protein sequence ID" value="KAF7439628.1"/>
    <property type="molecule type" value="Genomic_DNA"/>
</dbReference>
<evidence type="ECO:0000256" key="2">
    <source>
        <dbReference type="ARBA" id="ARBA00005969"/>
    </source>
</evidence>
<feature type="region of interest" description="Disordered" evidence="4">
    <location>
        <begin position="1"/>
        <end position="50"/>
    </location>
</feature>